<keyword evidence="2" id="KW-1185">Reference proteome</keyword>
<reference evidence="1 2" key="1">
    <citation type="submission" date="2015-01" db="EMBL/GenBank/DDBJ databases">
        <title>Evolution of Trichinella species and genotypes.</title>
        <authorList>
            <person name="Korhonen P.K."/>
            <person name="Edoardo P."/>
            <person name="Giuseppe L.R."/>
            <person name="Gasser R.B."/>
        </authorList>
    </citation>
    <scope>NUCLEOTIDE SEQUENCE [LARGE SCALE GENOMIC DNA]</scope>
    <source>
        <strain evidence="1">ISS1980</strain>
    </source>
</reference>
<sequence>MHGYLLGDSVRATLYPAGTQITGSFAEFHESLLQACDDGYAVPPDETTQREVSEIIRCRSHGSGTEGRHLRRPPTG</sequence>
<gene>
    <name evidence="1" type="ORF">T10_11779</name>
</gene>
<evidence type="ECO:0000313" key="2">
    <source>
        <dbReference type="Proteomes" id="UP000054843"/>
    </source>
</evidence>
<evidence type="ECO:0000313" key="1">
    <source>
        <dbReference type="EMBL" id="KRZ79875.1"/>
    </source>
</evidence>
<dbReference type="EMBL" id="JYDO01000005">
    <property type="protein sequence ID" value="KRZ79875.1"/>
    <property type="molecule type" value="Genomic_DNA"/>
</dbReference>
<dbReference type="Proteomes" id="UP000054843">
    <property type="component" value="Unassembled WGS sequence"/>
</dbReference>
<proteinExistence type="predicted"/>
<accession>A0A0V1N7L6</accession>
<protein>
    <submittedName>
        <fullName evidence="1">Uncharacterized protein</fullName>
    </submittedName>
</protein>
<organism evidence="1 2">
    <name type="scientific">Trichinella papuae</name>
    <dbReference type="NCBI Taxonomy" id="268474"/>
    <lineage>
        <taxon>Eukaryota</taxon>
        <taxon>Metazoa</taxon>
        <taxon>Ecdysozoa</taxon>
        <taxon>Nematoda</taxon>
        <taxon>Enoplea</taxon>
        <taxon>Dorylaimia</taxon>
        <taxon>Trichinellida</taxon>
        <taxon>Trichinellidae</taxon>
        <taxon>Trichinella</taxon>
    </lineage>
</organism>
<comment type="caution">
    <text evidence="1">The sequence shown here is derived from an EMBL/GenBank/DDBJ whole genome shotgun (WGS) entry which is preliminary data.</text>
</comment>
<name>A0A0V1N7L6_9BILA</name>
<dbReference type="AlphaFoldDB" id="A0A0V1N7L6"/>